<proteinExistence type="predicted"/>
<evidence type="ECO:0000256" key="2">
    <source>
        <dbReference type="SAM" id="Phobius"/>
    </source>
</evidence>
<keyword evidence="2" id="KW-0812">Transmembrane</keyword>
<feature type="compositionally biased region" description="Polar residues" evidence="1">
    <location>
        <begin position="111"/>
        <end position="125"/>
    </location>
</feature>
<accession>A0A554LNZ9</accession>
<evidence type="ECO:0000256" key="1">
    <source>
        <dbReference type="SAM" id="MobiDB-lite"/>
    </source>
</evidence>
<feature type="transmembrane region" description="Helical" evidence="2">
    <location>
        <begin position="156"/>
        <end position="177"/>
    </location>
</feature>
<feature type="region of interest" description="Disordered" evidence="1">
    <location>
        <begin position="111"/>
        <end position="142"/>
    </location>
</feature>
<dbReference type="Proteomes" id="UP000316495">
    <property type="component" value="Unassembled WGS sequence"/>
</dbReference>
<reference evidence="3 4" key="1">
    <citation type="submission" date="2017-07" db="EMBL/GenBank/DDBJ databases">
        <title>Mechanisms for carbon and nitrogen cycling indicate functional differentiation within the Candidate Phyla Radiation.</title>
        <authorList>
            <person name="Danczak R.E."/>
            <person name="Johnston M.D."/>
            <person name="Kenah C."/>
            <person name="Slattery M."/>
            <person name="Wrighton K.C."/>
            <person name="Wilkins M.J."/>
        </authorList>
    </citation>
    <scope>NUCLEOTIDE SEQUENCE [LARGE SCALE GENOMIC DNA]</scope>
    <source>
        <strain evidence="3">Athens1014_28</strain>
    </source>
</reference>
<protein>
    <submittedName>
        <fullName evidence="3">Uncharacterized protein</fullName>
    </submittedName>
</protein>
<evidence type="ECO:0000313" key="3">
    <source>
        <dbReference type="EMBL" id="TSC94349.1"/>
    </source>
</evidence>
<keyword evidence="2" id="KW-0472">Membrane</keyword>
<sequence length="188" mass="19783">MNTANMVLAPSSGSVTVDIATWNTSGTYSKEWTENGSAAGITTGHTVGNMNPNTSYTLSIDGILGNYYVSNGSGEIAFNYTGGYSAHTFALAEEVLPTSDIVSSLIGSTNGSASTPLTASNNDTQIPEKTEENDSGTIATTPAENKTIAKNIGKNLMIYSRIIIGLGALFVGGRWLVLFAKRRRSRMA</sequence>
<organism evidence="3 4">
    <name type="scientific">Candidatus Berkelbacteria bacterium Athens1014_28</name>
    <dbReference type="NCBI Taxonomy" id="2017145"/>
    <lineage>
        <taxon>Bacteria</taxon>
        <taxon>Candidatus Berkelbacteria</taxon>
    </lineage>
</organism>
<gene>
    <name evidence="3" type="ORF">Athens101428_302</name>
</gene>
<keyword evidence="2" id="KW-1133">Transmembrane helix</keyword>
<evidence type="ECO:0000313" key="4">
    <source>
        <dbReference type="Proteomes" id="UP000316495"/>
    </source>
</evidence>
<comment type="caution">
    <text evidence="3">The sequence shown here is derived from an EMBL/GenBank/DDBJ whole genome shotgun (WGS) entry which is preliminary data.</text>
</comment>
<dbReference type="AlphaFoldDB" id="A0A554LNZ9"/>
<name>A0A554LNZ9_9BACT</name>
<dbReference type="EMBL" id="VMGN01000014">
    <property type="protein sequence ID" value="TSC94349.1"/>
    <property type="molecule type" value="Genomic_DNA"/>
</dbReference>